<dbReference type="HOGENOM" id="CLU_3036282_0_0_1"/>
<feature type="transmembrane region" description="Helical" evidence="1">
    <location>
        <begin position="20"/>
        <end position="40"/>
    </location>
</feature>
<dbReference type="EMBL" id="FN595990">
    <property type="protein sequence ID" value="CCB55021.1"/>
    <property type="molecule type" value="Genomic_DNA"/>
</dbReference>
<keyword evidence="3" id="KW-1185">Reference proteome</keyword>
<evidence type="ECO:0000256" key="1">
    <source>
        <dbReference type="SAM" id="Phobius"/>
    </source>
</evidence>
<organism evidence="2 3">
    <name type="scientific">Vitis vinifera</name>
    <name type="common">Grape</name>
    <dbReference type="NCBI Taxonomy" id="29760"/>
    <lineage>
        <taxon>Eukaryota</taxon>
        <taxon>Viridiplantae</taxon>
        <taxon>Streptophyta</taxon>
        <taxon>Embryophyta</taxon>
        <taxon>Tracheophyta</taxon>
        <taxon>Spermatophyta</taxon>
        <taxon>Magnoliopsida</taxon>
        <taxon>eudicotyledons</taxon>
        <taxon>Gunneridae</taxon>
        <taxon>Pentapetalae</taxon>
        <taxon>rosids</taxon>
        <taxon>Vitales</taxon>
        <taxon>Vitaceae</taxon>
        <taxon>Viteae</taxon>
        <taxon>Vitis</taxon>
    </lineage>
</organism>
<dbReference type="PaxDb" id="29760-VIT_12s0035g01480.t01"/>
<protein>
    <submittedName>
        <fullName evidence="2">Uncharacterized protein</fullName>
    </submittedName>
</protein>
<evidence type="ECO:0000313" key="2">
    <source>
        <dbReference type="EMBL" id="CCB55021.1"/>
    </source>
</evidence>
<gene>
    <name evidence="2" type="ordered locus">VIT_12s0035g01480</name>
</gene>
<sequence>MDLFHNNPIPFLFMENSEKFFLPIFNICPTRILTLLSFFSETKQKKPAKRIEYRR</sequence>
<keyword evidence="1" id="KW-0472">Membrane</keyword>
<proteinExistence type="predicted"/>
<keyword evidence="1" id="KW-1133">Transmembrane helix</keyword>
<dbReference type="Proteomes" id="UP000009183">
    <property type="component" value="Chromosome 12"/>
</dbReference>
<dbReference type="AlphaFoldDB" id="F6HK18"/>
<dbReference type="InParanoid" id="F6HK18"/>
<evidence type="ECO:0000313" key="3">
    <source>
        <dbReference type="Proteomes" id="UP000009183"/>
    </source>
</evidence>
<name>F6HK18_VITVI</name>
<reference evidence="3" key="1">
    <citation type="journal article" date="2007" name="Nature">
        <title>The grapevine genome sequence suggests ancestral hexaploidization in major angiosperm phyla.</title>
        <authorList>
            <consortium name="The French-Italian Public Consortium for Grapevine Genome Characterization."/>
            <person name="Jaillon O."/>
            <person name="Aury J.-M."/>
            <person name="Noel B."/>
            <person name="Policriti A."/>
            <person name="Clepet C."/>
            <person name="Casagrande A."/>
            <person name="Choisne N."/>
            <person name="Aubourg S."/>
            <person name="Vitulo N."/>
            <person name="Jubin C."/>
            <person name="Vezzi A."/>
            <person name="Legeai F."/>
            <person name="Hugueney P."/>
            <person name="Dasilva C."/>
            <person name="Horner D."/>
            <person name="Mica E."/>
            <person name="Jublot D."/>
            <person name="Poulain J."/>
            <person name="Bruyere C."/>
            <person name="Billault A."/>
            <person name="Segurens B."/>
            <person name="Gouyvenoux M."/>
            <person name="Ugarte E."/>
            <person name="Cattonaro F."/>
            <person name="Anthouard V."/>
            <person name="Vico V."/>
            <person name="Del Fabbro C."/>
            <person name="Alaux M."/>
            <person name="Di Gaspero G."/>
            <person name="Dumas V."/>
            <person name="Felice N."/>
            <person name="Paillard S."/>
            <person name="Juman I."/>
            <person name="Moroldo M."/>
            <person name="Scalabrin S."/>
            <person name="Canaguier A."/>
            <person name="Le Clainche I."/>
            <person name="Malacrida G."/>
            <person name="Durand E."/>
            <person name="Pesole G."/>
            <person name="Laucou V."/>
            <person name="Chatelet P."/>
            <person name="Merdinoglu D."/>
            <person name="Delledonne M."/>
            <person name="Pezzotti M."/>
            <person name="Lecharny A."/>
            <person name="Scarpelli C."/>
            <person name="Artiguenave F."/>
            <person name="Pe M.E."/>
            <person name="Valle G."/>
            <person name="Morgante M."/>
            <person name="Caboche M."/>
            <person name="Adam-Blondon A.-F."/>
            <person name="Weissenbach J."/>
            <person name="Quetier F."/>
            <person name="Wincker P."/>
        </authorList>
    </citation>
    <scope>NUCLEOTIDE SEQUENCE [LARGE SCALE GENOMIC DNA]</scope>
    <source>
        <strain evidence="3">cv. Pinot noir / PN40024</strain>
    </source>
</reference>
<accession>F6HK18</accession>
<keyword evidence="1" id="KW-0812">Transmembrane</keyword>